<dbReference type="Proteomes" id="UP000789739">
    <property type="component" value="Unassembled WGS sequence"/>
</dbReference>
<dbReference type="AlphaFoldDB" id="A0A9N8VIV0"/>
<reference evidence="1" key="1">
    <citation type="submission" date="2021-06" db="EMBL/GenBank/DDBJ databases">
        <authorList>
            <person name="Kallberg Y."/>
            <person name="Tangrot J."/>
            <person name="Rosling A."/>
        </authorList>
    </citation>
    <scope>NUCLEOTIDE SEQUENCE</scope>
    <source>
        <strain evidence="1">BR232B</strain>
    </source>
</reference>
<comment type="caution">
    <text evidence="1">The sequence shown here is derived from an EMBL/GenBank/DDBJ whole genome shotgun (WGS) entry which is preliminary data.</text>
</comment>
<keyword evidence="2" id="KW-1185">Reference proteome</keyword>
<evidence type="ECO:0000313" key="2">
    <source>
        <dbReference type="Proteomes" id="UP000789739"/>
    </source>
</evidence>
<evidence type="ECO:0000313" key="1">
    <source>
        <dbReference type="EMBL" id="CAG8454480.1"/>
    </source>
</evidence>
<dbReference type="EMBL" id="CAJVPI010000010">
    <property type="protein sequence ID" value="CAG8454480.1"/>
    <property type="molecule type" value="Genomic_DNA"/>
</dbReference>
<name>A0A9N8VIV0_9GLOM</name>
<organism evidence="1 2">
    <name type="scientific">Paraglomus brasilianum</name>
    <dbReference type="NCBI Taxonomy" id="144538"/>
    <lineage>
        <taxon>Eukaryota</taxon>
        <taxon>Fungi</taxon>
        <taxon>Fungi incertae sedis</taxon>
        <taxon>Mucoromycota</taxon>
        <taxon>Glomeromycotina</taxon>
        <taxon>Glomeromycetes</taxon>
        <taxon>Paraglomerales</taxon>
        <taxon>Paraglomeraceae</taxon>
        <taxon>Paraglomus</taxon>
    </lineage>
</organism>
<gene>
    <name evidence="1" type="ORF">PBRASI_LOCUS228</name>
</gene>
<proteinExistence type="predicted"/>
<sequence>MSYHVFSFQSSPTLSSQSLPQIDFTKLLPIAEDLITNPNYHNLNPFFLFSTSVHRLYKCKLPCHPHETARLISYWWHSTIPFNIKSQFHLLVYSAKEGNVSTSTVEKRLSESQPFQMGKQYIFVTDPTVNLAVKKQKEDEDNRMFSHYTFL</sequence>
<protein>
    <submittedName>
        <fullName evidence="1">9611_t:CDS:1</fullName>
    </submittedName>
</protein>
<accession>A0A9N8VIV0</accession>